<evidence type="ECO:0000256" key="1">
    <source>
        <dbReference type="ARBA" id="ARBA00023015"/>
    </source>
</evidence>
<evidence type="ECO:0000313" key="6">
    <source>
        <dbReference type="EMBL" id="ROO88700.1"/>
    </source>
</evidence>
<keyword evidence="2" id="KW-0238">DNA-binding</keyword>
<organism evidence="6 7">
    <name type="scientific">Actinocorallia herbida</name>
    <dbReference type="NCBI Taxonomy" id="58109"/>
    <lineage>
        <taxon>Bacteria</taxon>
        <taxon>Bacillati</taxon>
        <taxon>Actinomycetota</taxon>
        <taxon>Actinomycetes</taxon>
        <taxon>Streptosporangiales</taxon>
        <taxon>Thermomonosporaceae</taxon>
        <taxon>Actinocorallia</taxon>
    </lineage>
</organism>
<dbReference type="OrthoDB" id="4110300at2"/>
<evidence type="ECO:0000256" key="3">
    <source>
        <dbReference type="ARBA" id="ARBA00023163"/>
    </source>
</evidence>
<dbReference type="Proteomes" id="UP000272400">
    <property type="component" value="Unassembled WGS sequence"/>
</dbReference>
<dbReference type="PROSITE" id="PS01124">
    <property type="entry name" value="HTH_ARAC_FAMILY_2"/>
    <property type="match status" value="1"/>
</dbReference>
<keyword evidence="1" id="KW-0805">Transcription regulation</keyword>
<dbReference type="PROSITE" id="PS00041">
    <property type="entry name" value="HTH_ARAC_FAMILY_1"/>
    <property type="match status" value="1"/>
</dbReference>
<evidence type="ECO:0000256" key="4">
    <source>
        <dbReference type="SAM" id="MobiDB-lite"/>
    </source>
</evidence>
<keyword evidence="3" id="KW-0804">Transcription</keyword>
<dbReference type="RefSeq" id="WP_123667908.1">
    <property type="nucleotide sequence ID" value="NZ_RJKE01000001.1"/>
</dbReference>
<dbReference type="PANTHER" id="PTHR43130:SF3">
    <property type="entry name" value="HTH-TYPE TRANSCRIPTIONAL REGULATOR RV1931C"/>
    <property type="match status" value="1"/>
</dbReference>
<proteinExistence type="predicted"/>
<feature type="region of interest" description="Disordered" evidence="4">
    <location>
        <begin position="297"/>
        <end position="323"/>
    </location>
</feature>
<dbReference type="InterPro" id="IPR052158">
    <property type="entry name" value="INH-QAR"/>
</dbReference>
<dbReference type="AlphaFoldDB" id="A0A3N1D5D3"/>
<dbReference type="GO" id="GO:0043565">
    <property type="term" value="F:sequence-specific DNA binding"/>
    <property type="evidence" value="ECO:0007669"/>
    <property type="project" value="InterPro"/>
</dbReference>
<keyword evidence="7" id="KW-1185">Reference proteome</keyword>
<dbReference type="InterPro" id="IPR018060">
    <property type="entry name" value="HTH_AraC"/>
</dbReference>
<dbReference type="SUPFAM" id="SSF46689">
    <property type="entry name" value="Homeodomain-like"/>
    <property type="match status" value="2"/>
</dbReference>
<reference evidence="6 7" key="1">
    <citation type="submission" date="2018-11" db="EMBL/GenBank/DDBJ databases">
        <title>Sequencing the genomes of 1000 actinobacteria strains.</title>
        <authorList>
            <person name="Klenk H.-P."/>
        </authorList>
    </citation>
    <scope>NUCLEOTIDE SEQUENCE [LARGE SCALE GENOMIC DNA]</scope>
    <source>
        <strain evidence="6 7">DSM 44254</strain>
    </source>
</reference>
<comment type="caution">
    <text evidence="6">The sequence shown here is derived from an EMBL/GenBank/DDBJ whole genome shotgun (WGS) entry which is preliminary data.</text>
</comment>
<dbReference type="Pfam" id="PF12833">
    <property type="entry name" value="HTH_18"/>
    <property type="match status" value="1"/>
</dbReference>
<dbReference type="GO" id="GO:0003700">
    <property type="term" value="F:DNA-binding transcription factor activity"/>
    <property type="evidence" value="ECO:0007669"/>
    <property type="project" value="InterPro"/>
</dbReference>
<dbReference type="InterPro" id="IPR009057">
    <property type="entry name" value="Homeodomain-like_sf"/>
</dbReference>
<evidence type="ECO:0000259" key="5">
    <source>
        <dbReference type="PROSITE" id="PS01124"/>
    </source>
</evidence>
<feature type="compositionally biased region" description="Pro residues" evidence="4">
    <location>
        <begin position="314"/>
        <end position="323"/>
    </location>
</feature>
<sequence>MRHRVVALVSPGQELYPVTCASAVFGNHGPDIPRRYSFRLCAERPGPLPTTLGAALEVTDGLETLAKADTILLADWRPHPSPEVLEAVGAAHARGARLITVWAGVFVPAALGLLDGRRAAVHWELAEELARRFPRVRPDASVLYIDQGDVVTAGASATVIDLCLHLVRADHGAALALRIGRQIAAAPHREGRQRQYPRLPTSGPAADPLAPLLDWITEHLARPLTVAEMADRMGLSERTLSRRFTDRLGVSPGRWLLDRRIAHARALLEETDLPIETIALRTGLASATNLRRRFRTATGTTPSAYRHAHRGLPTPAPPHLSPP</sequence>
<dbReference type="SUPFAM" id="SSF52317">
    <property type="entry name" value="Class I glutamine amidotransferase-like"/>
    <property type="match status" value="1"/>
</dbReference>
<dbReference type="EMBL" id="RJKE01000001">
    <property type="protein sequence ID" value="ROO88700.1"/>
    <property type="molecule type" value="Genomic_DNA"/>
</dbReference>
<accession>A0A3N1D5D3</accession>
<dbReference type="CDD" id="cd03137">
    <property type="entry name" value="GATase1_AraC_1"/>
    <property type="match status" value="1"/>
</dbReference>
<evidence type="ECO:0000313" key="7">
    <source>
        <dbReference type="Proteomes" id="UP000272400"/>
    </source>
</evidence>
<gene>
    <name evidence="6" type="ORF">EDD29_6374</name>
</gene>
<protein>
    <submittedName>
        <fullName evidence="6">AraC family transcriptional regulator with amidase-like domain</fullName>
    </submittedName>
</protein>
<dbReference type="SMART" id="SM00342">
    <property type="entry name" value="HTH_ARAC"/>
    <property type="match status" value="1"/>
</dbReference>
<feature type="domain" description="HTH araC/xylS-type" evidence="5">
    <location>
        <begin position="210"/>
        <end position="308"/>
    </location>
</feature>
<dbReference type="PANTHER" id="PTHR43130">
    <property type="entry name" value="ARAC-FAMILY TRANSCRIPTIONAL REGULATOR"/>
    <property type="match status" value="1"/>
</dbReference>
<evidence type="ECO:0000256" key="2">
    <source>
        <dbReference type="ARBA" id="ARBA00023125"/>
    </source>
</evidence>
<dbReference type="InterPro" id="IPR018062">
    <property type="entry name" value="HTH_AraC-typ_CS"/>
</dbReference>
<dbReference type="Gene3D" id="3.40.50.880">
    <property type="match status" value="1"/>
</dbReference>
<name>A0A3N1D5D3_9ACTN</name>
<dbReference type="Gene3D" id="1.10.10.60">
    <property type="entry name" value="Homeodomain-like"/>
    <property type="match status" value="1"/>
</dbReference>
<dbReference type="InterPro" id="IPR029062">
    <property type="entry name" value="Class_I_gatase-like"/>
</dbReference>